<dbReference type="PROSITE" id="PS50158">
    <property type="entry name" value="ZF_CCHC"/>
    <property type="match status" value="1"/>
</dbReference>
<keyword evidence="6" id="KW-0378">Hydrolase</keyword>
<keyword evidence="5" id="KW-0255">Endonuclease</keyword>
<dbReference type="PANTHER" id="PTHR37984:SF5">
    <property type="entry name" value="PROTEIN NYNRIN-LIKE"/>
    <property type="match status" value="1"/>
</dbReference>
<gene>
    <name evidence="12" type="primary">pol_459</name>
    <name evidence="12" type="ORF">g.91407</name>
</gene>
<dbReference type="InterPro" id="IPR001878">
    <property type="entry name" value="Znf_CCHC"/>
</dbReference>
<evidence type="ECO:0000256" key="1">
    <source>
        <dbReference type="ARBA" id="ARBA00012493"/>
    </source>
</evidence>
<dbReference type="FunFam" id="3.30.70.270:FF:000020">
    <property type="entry name" value="Transposon Tf2-6 polyprotein-like Protein"/>
    <property type="match status" value="1"/>
</dbReference>
<dbReference type="SUPFAM" id="SSF57756">
    <property type="entry name" value="Retrovirus zinc finger-like domains"/>
    <property type="match status" value="1"/>
</dbReference>
<keyword evidence="8" id="KW-0479">Metal-binding</keyword>
<evidence type="ECO:0000313" key="12">
    <source>
        <dbReference type="EMBL" id="JAQ11122.1"/>
    </source>
</evidence>
<dbReference type="Gene3D" id="2.40.70.10">
    <property type="entry name" value="Acid Proteases"/>
    <property type="match status" value="1"/>
</dbReference>
<dbReference type="InterPro" id="IPR043128">
    <property type="entry name" value="Rev_trsase/Diguanyl_cyclase"/>
</dbReference>
<keyword evidence="8" id="KW-0862">Zinc</keyword>
<evidence type="ECO:0000256" key="6">
    <source>
        <dbReference type="ARBA" id="ARBA00022801"/>
    </source>
</evidence>
<dbReference type="EC" id="2.7.7.49" evidence="1"/>
<dbReference type="FunFam" id="3.10.20.370:FF:000001">
    <property type="entry name" value="Retrovirus-related Pol polyprotein from transposon 17.6-like protein"/>
    <property type="match status" value="1"/>
</dbReference>
<dbReference type="InterPro" id="IPR036875">
    <property type="entry name" value="Znf_CCHC_sf"/>
</dbReference>
<dbReference type="Pfam" id="PF03732">
    <property type="entry name" value="Retrotrans_gag"/>
    <property type="match status" value="1"/>
</dbReference>
<dbReference type="CDD" id="cd00303">
    <property type="entry name" value="retropepsin_like"/>
    <property type="match status" value="1"/>
</dbReference>
<keyword evidence="2" id="KW-0808">Transferase</keyword>
<dbReference type="CDD" id="cd01647">
    <property type="entry name" value="RT_LTR"/>
    <property type="match status" value="1"/>
</dbReference>
<dbReference type="EMBL" id="GDHC01007507">
    <property type="protein sequence ID" value="JAQ11122.1"/>
    <property type="molecule type" value="Transcribed_RNA"/>
</dbReference>
<evidence type="ECO:0000256" key="7">
    <source>
        <dbReference type="ARBA" id="ARBA00022918"/>
    </source>
</evidence>
<dbReference type="PROSITE" id="PS00141">
    <property type="entry name" value="ASP_PROTEASE"/>
    <property type="match status" value="1"/>
</dbReference>
<evidence type="ECO:0000256" key="9">
    <source>
        <dbReference type="SAM" id="MobiDB-lite"/>
    </source>
</evidence>
<dbReference type="GO" id="GO:0008270">
    <property type="term" value="F:zinc ion binding"/>
    <property type="evidence" value="ECO:0007669"/>
    <property type="project" value="UniProtKB-KW"/>
</dbReference>
<dbReference type="InterPro" id="IPR021109">
    <property type="entry name" value="Peptidase_aspartic_dom_sf"/>
</dbReference>
<feature type="non-terminal residue" evidence="12">
    <location>
        <position position="1059"/>
    </location>
</feature>
<dbReference type="Gene3D" id="3.10.10.10">
    <property type="entry name" value="HIV Type 1 Reverse Transcriptase, subunit A, domain 1"/>
    <property type="match status" value="1"/>
</dbReference>
<dbReference type="CDD" id="cd09274">
    <property type="entry name" value="RNase_HI_RT_Ty3"/>
    <property type="match status" value="1"/>
</dbReference>
<dbReference type="GO" id="GO:0003676">
    <property type="term" value="F:nucleic acid binding"/>
    <property type="evidence" value="ECO:0007669"/>
    <property type="project" value="InterPro"/>
</dbReference>
<dbReference type="AlphaFoldDB" id="A0A146LWQ9"/>
<dbReference type="InterPro" id="IPR000477">
    <property type="entry name" value="RT_dom"/>
</dbReference>
<dbReference type="InterPro" id="IPR018061">
    <property type="entry name" value="Retropepsins"/>
</dbReference>
<dbReference type="Pfam" id="PF17917">
    <property type="entry name" value="RT_RNaseH"/>
    <property type="match status" value="1"/>
</dbReference>
<dbReference type="GO" id="GO:0004519">
    <property type="term" value="F:endonuclease activity"/>
    <property type="evidence" value="ECO:0007669"/>
    <property type="project" value="UniProtKB-KW"/>
</dbReference>
<sequence length="1059" mass="120549">MNPYNLELSQLQFELKRIGLETDGELNILAQRLALGLLLGNPVKAVQVDEEEEQAYCRSLLDTLKVDAAAIKAKTRTARVVKVETRILHVINRLENVKLLKPDLTDPQKMIDEAREITKGIEACLLVRQLPDPSEGETSDADNTNKKDRKGPSKENQGNPDPSRKYVPIYKWGIKKFDGASQEGALDFLRRVEEMSKSRGVKSDALFEESADLFEGKALIWHREAIQRVSSWSQLKREFKIAFRVHAADGYLRDQIRSTKQGEDESIDLFLSIMADKYDRLERQLPEQDRLEEILKNLNSFLKDQLYTQQINSIDELRRAARQAEAGRLRMSGVAPKRNSETRMHGIQGVSAVENAAKRDAAGPQRREGREFLCFNCHKRGHGFRDCQEEKKTFCFRCGREGRTAWNCDRCNNNEKKLVWRGSKTNRTASGKPKTVAKNRSSWEFTSLKNDARPYVKLKIRNRWVTALVDTGAEVSLVGKQFLPLIDSLNLTVVDSPEQAIRTVDSTLHSMSKRVELPITVGGDVRVFSVRILESFDQCLLLGMDFITEFQLSINFQTPSRAGTSEYGQRHACLVSRDELSPDQVREVELIRARLRKLALMAEDGHLRTTHVLKHRIVLKPGTLPIKQRVRPVSGPIQQALSDQLDTLIKQGVVEPSNSPWCSPLVMQTKKDGSYRMCHDARKVNEVTVSDAYPVPNMVSILDMLKSARFVSSIDLKSAFFQIELEDESKPITAFAVPGRGLYQFKNMPFGLKNSGASFQRLIDTVIGHDLQPRAFSYLDDLVLVSETWEEHVKLLNEVIDRLENANLTINYEKCELFKSKLVYLGYVVGENGLEPCEDKIKAISEFPRLRSQKDVRRFVGLASYYRRFVPNFSRIASPLSNLLRKNQKFEWTLDCERAFAELKKCLTSAPVLAVPDFNLPFTVQTDASIGGLGGILTQKFPEGEKVIAYASRTLSNAEKKYSIIELECLAVIWSVKKFRQYIENTRFSVITDQHSLKWLNSLKDPSPRLARWALELQGHDYQIVYRKGQYNRADALSRAPLEVNLVSVQPDVVQDSWY</sequence>
<reference evidence="12" key="1">
    <citation type="journal article" date="2016" name="Gigascience">
        <title>De novo construction of an expanded transcriptome assembly for the western tarnished plant bug, Lygus hesperus.</title>
        <authorList>
            <person name="Tassone E.E."/>
            <person name="Geib S.M."/>
            <person name="Hall B."/>
            <person name="Fabrick J.A."/>
            <person name="Brent C.S."/>
            <person name="Hull J.J."/>
        </authorList>
    </citation>
    <scope>NUCLEOTIDE SEQUENCE</scope>
</reference>
<evidence type="ECO:0000256" key="2">
    <source>
        <dbReference type="ARBA" id="ARBA00022679"/>
    </source>
</evidence>
<dbReference type="InterPro" id="IPR041373">
    <property type="entry name" value="RT_RNaseH"/>
</dbReference>
<dbReference type="Gene3D" id="3.30.70.270">
    <property type="match status" value="2"/>
</dbReference>
<keyword evidence="3" id="KW-0548">Nucleotidyltransferase</keyword>
<dbReference type="Pfam" id="PF00078">
    <property type="entry name" value="RVT_1"/>
    <property type="match status" value="1"/>
</dbReference>
<evidence type="ECO:0000256" key="5">
    <source>
        <dbReference type="ARBA" id="ARBA00022759"/>
    </source>
</evidence>
<evidence type="ECO:0000256" key="3">
    <source>
        <dbReference type="ARBA" id="ARBA00022695"/>
    </source>
</evidence>
<feature type="domain" description="CCHC-type" evidence="10">
    <location>
        <begin position="374"/>
        <end position="389"/>
    </location>
</feature>
<organism evidence="12">
    <name type="scientific">Lygus hesperus</name>
    <name type="common">Western plant bug</name>
    <dbReference type="NCBI Taxonomy" id="30085"/>
    <lineage>
        <taxon>Eukaryota</taxon>
        <taxon>Metazoa</taxon>
        <taxon>Ecdysozoa</taxon>
        <taxon>Arthropoda</taxon>
        <taxon>Hexapoda</taxon>
        <taxon>Insecta</taxon>
        <taxon>Pterygota</taxon>
        <taxon>Neoptera</taxon>
        <taxon>Paraneoptera</taxon>
        <taxon>Hemiptera</taxon>
        <taxon>Heteroptera</taxon>
        <taxon>Panheteroptera</taxon>
        <taxon>Cimicomorpha</taxon>
        <taxon>Miridae</taxon>
        <taxon>Mirini</taxon>
        <taxon>Lygus</taxon>
    </lineage>
</organism>
<dbReference type="SUPFAM" id="SSF56672">
    <property type="entry name" value="DNA/RNA polymerases"/>
    <property type="match status" value="1"/>
</dbReference>
<dbReference type="SMART" id="SM00343">
    <property type="entry name" value="ZnF_C2HC"/>
    <property type="match status" value="2"/>
</dbReference>
<evidence type="ECO:0000259" key="10">
    <source>
        <dbReference type="PROSITE" id="PS50158"/>
    </source>
</evidence>
<dbReference type="PANTHER" id="PTHR37984">
    <property type="entry name" value="PROTEIN CBG26694"/>
    <property type="match status" value="1"/>
</dbReference>
<dbReference type="GO" id="GO:0006508">
    <property type="term" value="P:proteolysis"/>
    <property type="evidence" value="ECO:0007669"/>
    <property type="project" value="InterPro"/>
</dbReference>
<proteinExistence type="predicted"/>
<feature type="region of interest" description="Disordered" evidence="9">
    <location>
        <begin position="131"/>
        <end position="165"/>
    </location>
</feature>
<dbReference type="GO" id="GO:0004190">
    <property type="term" value="F:aspartic-type endopeptidase activity"/>
    <property type="evidence" value="ECO:0007669"/>
    <property type="project" value="InterPro"/>
</dbReference>
<protein>
    <recommendedName>
        <fullName evidence="1">RNA-directed DNA polymerase</fullName>
        <ecNumber evidence="1">2.7.7.49</ecNumber>
    </recommendedName>
</protein>
<dbReference type="InterPro" id="IPR005162">
    <property type="entry name" value="Retrotrans_gag_dom"/>
</dbReference>
<accession>A0A146LWQ9</accession>
<evidence type="ECO:0000256" key="4">
    <source>
        <dbReference type="ARBA" id="ARBA00022722"/>
    </source>
</evidence>
<evidence type="ECO:0000259" key="11">
    <source>
        <dbReference type="PROSITE" id="PS50878"/>
    </source>
</evidence>
<feature type="domain" description="Reverse transcriptase" evidence="11">
    <location>
        <begin position="649"/>
        <end position="829"/>
    </location>
</feature>
<dbReference type="InterPro" id="IPR001969">
    <property type="entry name" value="Aspartic_peptidase_AS"/>
</dbReference>
<keyword evidence="4" id="KW-0540">Nuclease</keyword>
<dbReference type="InterPro" id="IPR043502">
    <property type="entry name" value="DNA/RNA_pol_sf"/>
</dbReference>
<dbReference type="PROSITE" id="PS50878">
    <property type="entry name" value="RT_POL"/>
    <property type="match status" value="1"/>
</dbReference>
<dbReference type="Pfam" id="PF00077">
    <property type="entry name" value="RVP"/>
    <property type="match status" value="1"/>
</dbReference>
<dbReference type="InterPro" id="IPR050951">
    <property type="entry name" value="Retrovirus_Pol_polyprotein"/>
</dbReference>
<dbReference type="SUPFAM" id="SSF50630">
    <property type="entry name" value="Acid proteases"/>
    <property type="match status" value="1"/>
</dbReference>
<feature type="compositionally biased region" description="Basic and acidic residues" evidence="9">
    <location>
        <begin position="143"/>
        <end position="153"/>
    </location>
</feature>
<keyword evidence="7" id="KW-0695">RNA-directed DNA polymerase</keyword>
<dbReference type="GO" id="GO:0003964">
    <property type="term" value="F:RNA-directed DNA polymerase activity"/>
    <property type="evidence" value="ECO:0007669"/>
    <property type="project" value="UniProtKB-KW"/>
</dbReference>
<name>A0A146LWQ9_LYGHE</name>
<dbReference type="Gene3D" id="4.10.60.10">
    <property type="entry name" value="Zinc finger, CCHC-type"/>
    <property type="match status" value="1"/>
</dbReference>
<keyword evidence="8" id="KW-0863">Zinc-finger</keyword>
<evidence type="ECO:0000256" key="8">
    <source>
        <dbReference type="PROSITE-ProRule" id="PRU00047"/>
    </source>
</evidence>